<proteinExistence type="predicted"/>
<feature type="domain" description="DUF362" evidence="3">
    <location>
        <begin position="79"/>
        <end position="289"/>
    </location>
</feature>
<accession>A0A7W8FEA1</accession>
<evidence type="ECO:0000313" key="4">
    <source>
        <dbReference type="EMBL" id="MBB5143539.1"/>
    </source>
</evidence>
<dbReference type="EMBL" id="JACHGO010000004">
    <property type="protein sequence ID" value="MBB5143539.1"/>
    <property type="molecule type" value="Genomic_DNA"/>
</dbReference>
<dbReference type="PROSITE" id="PS51318">
    <property type="entry name" value="TAT"/>
    <property type="match status" value="1"/>
</dbReference>
<dbReference type="Proteomes" id="UP000539075">
    <property type="component" value="Unassembled WGS sequence"/>
</dbReference>
<dbReference type="InterPro" id="IPR007160">
    <property type="entry name" value="DUF362"/>
</dbReference>
<keyword evidence="1" id="KW-0408">Iron</keyword>
<dbReference type="AlphaFoldDB" id="A0A7W8FEA1"/>
<keyword evidence="5" id="KW-1185">Reference proteome</keyword>
<keyword evidence="2" id="KW-0732">Signal</keyword>
<feature type="chain" id="PRO_5030794865" description="DUF362 domain-containing protein" evidence="2">
    <location>
        <begin position="36"/>
        <end position="333"/>
    </location>
</feature>
<feature type="signal peptide" evidence="2">
    <location>
        <begin position="1"/>
        <end position="35"/>
    </location>
</feature>
<protein>
    <recommendedName>
        <fullName evidence="3">DUF362 domain-containing protein</fullName>
    </recommendedName>
</protein>
<comment type="caution">
    <text evidence="4">The sequence shown here is derived from an EMBL/GenBank/DDBJ whole genome shotgun (WGS) entry which is preliminary data.</text>
</comment>
<name>A0A7W8FEA1_9BACT</name>
<gene>
    <name evidence="4" type="ORF">HNQ38_001636</name>
</gene>
<sequence length="333" mass="35550">MNESDNISRRFFLKSSAAAVGVAALSSMAGGRVCAATLSTTNPKNDEQGKATVFFTKDLSAAGLRKLYARVNQGMTGRIAVKLHTGEPGGPNIIPREMVKELMHDVPGGVIVECNVLYDSPRKTTDGHKMVIAGNGWTFCPVDIMDEHGDVNLPVKGGKWFKEVAFGKNILNYDSMLVLTHFKGHALGGFGGSLKNIAIGCASGKVGKAQLHDSDGSSWPSGPDFMERMVEGGKAVADHFGQHITYINVLRNMSVDCDCAGISAAPPTAPDLGILASTDILAIDQASVDMVYALPEAQKADLVERMESRSGLRQLEYMKELGMGKSGYELVVI</sequence>
<evidence type="ECO:0000313" key="5">
    <source>
        <dbReference type="Proteomes" id="UP000539075"/>
    </source>
</evidence>
<evidence type="ECO:0000259" key="3">
    <source>
        <dbReference type="Pfam" id="PF04015"/>
    </source>
</evidence>
<dbReference type="Pfam" id="PF04015">
    <property type="entry name" value="DUF362"/>
    <property type="match status" value="1"/>
</dbReference>
<keyword evidence="1" id="KW-0411">Iron-sulfur</keyword>
<dbReference type="GO" id="GO:0051536">
    <property type="term" value="F:iron-sulfur cluster binding"/>
    <property type="evidence" value="ECO:0007669"/>
    <property type="project" value="UniProtKB-KW"/>
</dbReference>
<organism evidence="4 5">
    <name type="scientific">Desulfovibrio intestinalis</name>
    <dbReference type="NCBI Taxonomy" id="58621"/>
    <lineage>
        <taxon>Bacteria</taxon>
        <taxon>Pseudomonadati</taxon>
        <taxon>Thermodesulfobacteriota</taxon>
        <taxon>Desulfovibrionia</taxon>
        <taxon>Desulfovibrionales</taxon>
        <taxon>Desulfovibrionaceae</taxon>
        <taxon>Desulfovibrio</taxon>
    </lineage>
</organism>
<dbReference type="InterPro" id="IPR006311">
    <property type="entry name" value="TAT_signal"/>
</dbReference>
<dbReference type="RefSeq" id="WP_183719125.1">
    <property type="nucleotide sequence ID" value="NZ_JACHGO010000004.1"/>
</dbReference>
<evidence type="ECO:0000256" key="2">
    <source>
        <dbReference type="SAM" id="SignalP"/>
    </source>
</evidence>
<reference evidence="4 5" key="1">
    <citation type="submission" date="2020-08" db="EMBL/GenBank/DDBJ databases">
        <title>Genomic Encyclopedia of Type Strains, Phase IV (KMG-IV): sequencing the most valuable type-strain genomes for metagenomic binning, comparative biology and taxonomic classification.</title>
        <authorList>
            <person name="Goeker M."/>
        </authorList>
    </citation>
    <scope>NUCLEOTIDE SEQUENCE [LARGE SCALE GENOMIC DNA]</scope>
    <source>
        <strain evidence="4 5">DSM 11275</strain>
    </source>
</reference>
<keyword evidence="1" id="KW-0479">Metal-binding</keyword>
<evidence type="ECO:0000256" key="1">
    <source>
        <dbReference type="ARBA" id="ARBA00023014"/>
    </source>
</evidence>